<feature type="compositionally biased region" description="Polar residues" evidence="7">
    <location>
        <begin position="54"/>
        <end position="66"/>
    </location>
</feature>
<evidence type="ECO:0000313" key="9">
    <source>
        <dbReference type="EMBL" id="RKP00437.1"/>
    </source>
</evidence>
<dbReference type="EMBL" id="ML014216">
    <property type="protein sequence ID" value="RKP00437.1"/>
    <property type="molecule type" value="Genomic_DNA"/>
</dbReference>
<evidence type="ECO:0000259" key="8">
    <source>
        <dbReference type="PROSITE" id="PS50067"/>
    </source>
</evidence>
<dbReference type="PROSITE" id="PS50067">
    <property type="entry name" value="KINESIN_MOTOR_2"/>
    <property type="match status" value="1"/>
</dbReference>
<keyword evidence="4 5" id="KW-0505">Motor protein</keyword>
<feature type="domain" description="Kinesin motor" evidence="8">
    <location>
        <begin position="20"/>
        <end position="428"/>
    </location>
</feature>
<dbReference type="InterPro" id="IPR036961">
    <property type="entry name" value="Kinesin_motor_dom_sf"/>
</dbReference>
<dbReference type="GO" id="GO:0008017">
    <property type="term" value="F:microtubule binding"/>
    <property type="evidence" value="ECO:0007669"/>
    <property type="project" value="InterPro"/>
</dbReference>
<accession>A0A4P9X5M0</accession>
<dbReference type="PANTHER" id="PTHR47968">
    <property type="entry name" value="CENTROMERE PROTEIN E"/>
    <property type="match status" value="1"/>
</dbReference>
<keyword evidence="3" id="KW-0175">Coiled coil</keyword>
<dbReference type="GO" id="GO:0007018">
    <property type="term" value="P:microtubule-based movement"/>
    <property type="evidence" value="ECO:0007669"/>
    <property type="project" value="InterPro"/>
</dbReference>
<evidence type="ECO:0000256" key="7">
    <source>
        <dbReference type="SAM" id="MobiDB-lite"/>
    </source>
</evidence>
<keyword evidence="2 5" id="KW-0067">ATP-binding</keyword>
<dbReference type="PRINTS" id="PR00380">
    <property type="entry name" value="KINESINHEAVY"/>
</dbReference>
<dbReference type="InterPro" id="IPR027417">
    <property type="entry name" value="P-loop_NTPase"/>
</dbReference>
<dbReference type="GO" id="GO:0003777">
    <property type="term" value="F:microtubule motor activity"/>
    <property type="evidence" value="ECO:0007669"/>
    <property type="project" value="InterPro"/>
</dbReference>
<dbReference type="Pfam" id="PF00225">
    <property type="entry name" value="Kinesin"/>
    <property type="match status" value="1"/>
</dbReference>
<feature type="non-terminal residue" evidence="9">
    <location>
        <position position="428"/>
    </location>
</feature>
<dbReference type="AlphaFoldDB" id="A0A4P9X5M0"/>
<name>A0A4P9X5M0_9FUNG</name>
<sequence>MIRGPPLRAARVPAGSTEERIRVFLRVRPPAPSDTASTSISTSASTSLRRHPQASATPSCVVTTLTDETDAVSSHAGRRGSTGSEPKTKHVVSIPNPRSLDERLAYRFDRILDAEAQQGDVFDALKDRVLRAVHVGHNASLFSYGQTGSGKTWTTSGTMQHPGLVPRLVDALFALPQATFASATATTIMTTTNTPSTTIEGLELAFSVMEIYNEKIYDLGLPAPCLTGPGLDLREGADRKVYVAGLSDHTMTSLADFNQFYSAALQNRRTAATKLNHESSRSHFILRIKAKLTKRVPLSSSPAGVSRTICESTLFLVDLAGSEDNKRTANVGQRMIESQNINRSLFTLCQCVVALNKMNPSGAGGVGSSTSNGPHVHVPFRNSKITRLLSDALGGNALGIIIACISPEAQHLADTYNTLEFARKASRI</sequence>
<protein>
    <recommendedName>
        <fullName evidence="6">Kinesin-like protein</fullName>
    </recommendedName>
</protein>
<evidence type="ECO:0000256" key="3">
    <source>
        <dbReference type="ARBA" id="ARBA00023054"/>
    </source>
</evidence>
<dbReference type="GO" id="GO:0005874">
    <property type="term" value="C:microtubule"/>
    <property type="evidence" value="ECO:0007669"/>
    <property type="project" value="UniProtKB-KW"/>
</dbReference>
<gene>
    <name evidence="9" type="ORF">CXG81DRAFT_13242</name>
</gene>
<dbReference type="SMART" id="SM00129">
    <property type="entry name" value="KISc"/>
    <property type="match status" value="1"/>
</dbReference>
<dbReference type="OrthoDB" id="3176171at2759"/>
<keyword evidence="10" id="KW-1185">Reference proteome</keyword>
<evidence type="ECO:0000313" key="10">
    <source>
        <dbReference type="Proteomes" id="UP000274922"/>
    </source>
</evidence>
<dbReference type="SUPFAM" id="SSF52540">
    <property type="entry name" value="P-loop containing nucleoside triphosphate hydrolases"/>
    <property type="match status" value="1"/>
</dbReference>
<dbReference type="STRING" id="1555241.A0A4P9X5M0"/>
<feature type="binding site" evidence="5">
    <location>
        <begin position="145"/>
        <end position="152"/>
    </location>
    <ligand>
        <name>ATP</name>
        <dbReference type="ChEBI" id="CHEBI:30616"/>
    </ligand>
</feature>
<dbReference type="Gene3D" id="3.40.850.10">
    <property type="entry name" value="Kinesin motor domain"/>
    <property type="match status" value="1"/>
</dbReference>
<evidence type="ECO:0000256" key="5">
    <source>
        <dbReference type="PROSITE-ProRule" id="PRU00283"/>
    </source>
</evidence>
<evidence type="ECO:0000256" key="2">
    <source>
        <dbReference type="ARBA" id="ARBA00022840"/>
    </source>
</evidence>
<dbReference type="InterPro" id="IPR027640">
    <property type="entry name" value="Kinesin-like_fam"/>
</dbReference>
<dbReference type="GO" id="GO:0005524">
    <property type="term" value="F:ATP binding"/>
    <property type="evidence" value="ECO:0007669"/>
    <property type="project" value="UniProtKB-UniRule"/>
</dbReference>
<dbReference type="InterPro" id="IPR019821">
    <property type="entry name" value="Kinesin_motor_CS"/>
</dbReference>
<feature type="region of interest" description="Disordered" evidence="7">
    <location>
        <begin position="26"/>
        <end position="93"/>
    </location>
</feature>
<proteinExistence type="inferred from homology"/>
<feature type="compositionally biased region" description="Low complexity" evidence="7">
    <location>
        <begin position="33"/>
        <end position="47"/>
    </location>
</feature>
<comment type="similarity">
    <text evidence="5 6">Belongs to the TRAFAC class myosin-kinesin ATPase superfamily. Kinesin family.</text>
</comment>
<evidence type="ECO:0000256" key="6">
    <source>
        <dbReference type="RuleBase" id="RU000394"/>
    </source>
</evidence>
<dbReference type="PROSITE" id="PS00411">
    <property type="entry name" value="KINESIN_MOTOR_1"/>
    <property type="match status" value="1"/>
</dbReference>
<dbReference type="Proteomes" id="UP000274922">
    <property type="component" value="Unassembled WGS sequence"/>
</dbReference>
<evidence type="ECO:0000256" key="1">
    <source>
        <dbReference type="ARBA" id="ARBA00022741"/>
    </source>
</evidence>
<reference evidence="10" key="1">
    <citation type="journal article" date="2018" name="Nat. Microbiol.">
        <title>Leveraging single-cell genomics to expand the fungal tree of life.</title>
        <authorList>
            <person name="Ahrendt S.R."/>
            <person name="Quandt C.A."/>
            <person name="Ciobanu D."/>
            <person name="Clum A."/>
            <person name="Salamov A."/>
            <person name="Andreopoulos B."/>
            <person name="Cheng J.F."/>
            <person name="Woyke T."/>
            <person name="Pelin A."/>
            <person name="Henrissat B."/>
            <person name="Reynolds N.K."/>
            <person name="Benny G.L."/>
            <person name="Smith M.E."/>
            <person name="James T.Y."/>
            <person name="Grigoriev I.V."/>
        </authorList>
    </citation>
    <scope>NUCLEOTIDE SEQUENCE [LARGE SCALE GENOMIC DNA]</scope>
    <source>
        <strain evidence="10">ATCC 52028</strain>
    </source>
</reference>
<dbReference type="PANTHER" id="PTHR47968:SF75">
    <property type="entry name" value="CENTROMERE-ASSOCIATED PROTEIN E"/>
    <property type="match status" value="1"/>
</dbReference>
<organism evidence="9 10">
    <name type="scientific">Caulochytrium protostelioides</name>
    <dbReference type="NCBI Taxonomy" id="1555241"/>
    <lineage>
        <taxon>Eukaryota</taxon>
        <taxon>Fungi</taxon>
        <taxon>Fungi incertae sedis</taxon>
        <taxon>Chytridiomycota</taxon>
        <taxon>Chytridiomycota incertae sedis</taxon>
        <taxon>Chytridiomycetes</taxon>
        <taxon>Caulochytriales</taxon>
        <taxon>Caulochytriaceae</taxon>
        <taxon>Caulochytrium</taxon>
    </lineage>
</organism>
<dbReference type="InterPro" id="IPR001752">
    <property type="entry name" value="Kinesin_motor_dom"/>
</dbReference>
<keyword evidence="1 5" id="KW-0547">Nucleotide-binding</keyword>
<keyword evidence="6" id="KW-0493">Microtubule</keyword>
<evidence type="ECO:0000256" key="4">
    <source>
        <dbReference type="ARBA" id="ARBA00023175"/>
    </source>
</evidence>